<dbReference type="InterPro" id="IPR003661">
    <property type="entry name" value="HisK_dim/P_dom"/>
</dbReference>
<feature type="transmembrane region" description="Helical" evidence="4">
    <location>
        <begin position="95"/>
        <end position="115"/>
    </location>
</feature>
<reference evidence="6" key="1">
    <citation type="journal article" date="2014" name="Int. J. Syst. Evol. Microbiol.">
        <title>Complete genome sequence of Corynebacterium casei LMG S-19264T (=DSM 44701T), isolated from a smear-ripened cheese.</title>
        <authorList>
            <consortium name="US DOE Joint Genome Institute (JGI-PGF)"/>
            <person name="Walter F."/>
            <person name="Albersmeier A."/>
            <person name="Kalinowski J."/>
            <person name="Ruckert C."/>
        </authorList>
    </citation>
    <scope>NUCLEOTIDE SEQUENCE</scope>
    <source>
        <strain evidence="6">KCTC 23077</strain>
    </source>
</reference>
<dbReference type="SUPFAM" id="SSF47384">
    <property type="entry name" value="Homodimeric domain of signal transducing histidine kinase"/>
    <property type="match status" value="1"/>
</dbReference>
<dbReference type="Gene3D" id="1.10.287.130">
    <property type="match status" value="1"/>
</dbReference>
<comment type="caution">
    <text evidence="6">The sequence shown here is derived from an EMBL/GenBank/DDBJ whole genome shotgun (WGS) entry which is preliminary data.</text>
</comment>
<dbReference type="Pfam" id="PF00512">
    <property type="entry name" value="HisKA"/>
    <property type="match status" value="1"/>
</dbReference>
<gene>
    <name evidence="6" type="primary">pilS</name>
    <name evidence="6" type="ORF">GCM10007067_17970</name>
</gene>
<feature type="transmembrane region" description="Helical" evidence="4">
    <location>
        <begin position="66"/>
        <end position="89"/>
    </location>
</feature>
<dbReference type="InterPro" id="IPR003594">
    <property type="entry name" value="HATPase_dom"/>
</dbReference>
<dbReference type="GO" id="GO:0000155">
    <property type="term" value="F:phosphorelay sensor kinase activity"/>
    <property type="evidence" value="ECO:0007669"/>
    <property type="project" value="InterPro"/>
</dbReference>
<evidence type="ECO:0000313" key="7">
    <source>
        <dbReference type="Proteomes" id="UP000646426"/>
    </source>
</evidence>
<organism evidence="6 7">
    <name type="scientific">Cognatilysobacter bugurensis</name>
    <dbReference type="NCBI Taxonomy" id="543356"/>
    <lineage>
        <taxon>Bacteria</taxon>
        <taxon>Pseudomonadati</taxon>
        <taxon>Pseudomonadota</taxon>
        <taxon>Gammaproteobacteria</taxon>
        <taxon>Lysobacterales</taxon>
        <taxon>Lysobacteraceae</taxon>
        <taxon>Cognatilysobacter</taxon>
    </lineage>
</organism>
<dbReference type="SMART" id="SM00388">
    <property type="entry name" value="HisKA"/>
    <property type="match status" value="1"/>
</dbReference>
<keyword evidence="7" id="KW-1185">Reference proteome</keyword>
<dbReference type="EC" id="2.7.13.3" evidence="2"/>
<keyword evidence="4" id="KW-0812">Transmembrane</keyword>
<dbReference type="PANTHER" id="PTHR43065">
    <property type="entry name" value="SENSOR HISTIDINE KINASE"/>
    <property type="match status" value="1"/>
</dbReference>
<protein>
    <recommendedName>
        <fullName evidence="2">histidine kinase</fullName>
        <ecNumber evidence="2">2.7.13.3</ecNumber>
    </recommendedName>
</protein>
<keyword evidence="4" id="KW-1133">Transmembrane helix</keyword>
<dbReference type="AlphaFoldDB" id="A0A918T0T1"/>
<accession>A0A918T0T1</accession>
<feature type="transmembrane region" description="Helical" evidence="4">
    <location>
        <begin position="201"/>
        <end position="218"/>
    </location>
</feature>
<dbReference type="PROSITE" id="PS50109">
    <property type="entry name" value="HIS_KIN"/>
    <property type="match status" value="1"/>
</dbReference>
<keyword evidence="6" id="KW-0808">Transferase</keyword>
<name>A0A918T0T1_9GAMM</name>
<dbReference type="Proteomes" id="UP000646426">
    <property type="component" value="Unassembled WGS sequence"/>
</dbReference>
<dbReference type="InterPro" id="IPR036890">
    <property type="entry name" value="HATPase_C_sf"/>
</dbReference>
<evidence type="ECO:0000259" key="5">
    <source>
        <dbReference type="PROSITE" id="PS50109"/>
    </source>
</evidence>
<dbReference type="InterPro" id="IPR036097">
    <property type="entry name" value="HisK_dim/P_sf"/>
</dbReference>
<dbReference type="PANTHER" id="PTHR43065:SF52">
    <property type="entry name" value="SENSOR PROTEIN KINASE PILS"/>
    <property type="match status" value="1"/>
</dbReference>
<dbReference type="Pfam" id="PF02518">
    <property type="entry name" value="HATPase_c"/>
    <property type="match status" value="1"/>
</dbReference>
<keyword evidence="3" id="KW-0597">Phosphoprotein</keyword>
<dbReference type="SUPFAM" id="SSF55874">
    <property type="entry name" value="ATPase domain of HSP90 chaperone/DNA topoisomerase II/histidine kinase"/>
    <property type="match status" value="1"/>
</dbReference>
<reference evidence="6" key="2">
    <citation type="submission" date="2020-09" db="EMBL/GenBank/DDBJ databases">
        <authorList>
            <person name="Sun Q."/>
            <person name="Kim S."/>
        </authorList>
    </citation>
    <scope>NUCLEOTIDE SEQUENCE</scope>
    <source>
        <strain evidence="6">KCTC 23077</strain>
    </source>
</reference>
<dbReference type="EMBL" id="BMYD01000002">
    <property type="protein sequence ID" value="GHA80541.1"/>
    <property type="molecule type" value="Genomic_DNA"/>
</dbReference>
<dbReference type="Gene3D" id="3.30.565.10">
    <property type="entry name" value="Histidine kinase-like ATPase, C-terminal domain"/>
    <property type="match status" value="1"/>
</dbReference>
<evidence type="ECO:0000256" key="3">
    <source>
        <dbReference type="ARBA" id="ARBA00022553"/>
    </source>
</evidence>
<evidence type="ECO:0000256" key="2">
    <source>
        <dbReference type="ARBA" id="ARBA00012438"/>
    </source>
</evidence>
<dbReference type="PRINTS" id="PR00344">
    <property type="entry name" value="BCTRLSENSOR"/>
</dbReference>
<evidence type="ECO:0000313" key="6">
    <source>
        <dbReference type="EMBL" id="GHA80541.1"/>
    </source>
</evidence>
<proteinExistence type="predicted"/>
<dbReference type="CDD" id="cd00082">
    <property type="entry name" value="HisKA"/>
    <property type="match status" value="1"/>
</dbReference>
<sequence length="583" mass="63142">MRRHVGRAIRPCARAGIVADRAEPGKSRAYTSLQPAAQDARLPLQIAPVEVSEADRVLRRELRLFNLYRVLEALLLLLAVYGPVAALVAEPRHALFARAVAIAYAFIAAVVFALGRRGDPRTITLIGIASDLFFGVLAIHATPGIGTGIAIMLMFNVGAAALLLPTRFGLGMAAVAIAAVVGEHVWTVGVEEVTTRPMVEPVMFAIGYGAIGALMSLLGRQMRASYELAEQRGAEASHLSEINELIIRRLRTGVLLVDGGGRLRMANEAASVLLGEVDEAFGERNLAVAMPVLARRLEQWRIDGQPDDTPLPLGPDQTDVVPRFARLLAGSDQTLIFLDDTSLASRRAESMTLATLGRFSASLAHEIRNPLAAIRYAVQLLEESEDIRPADRRLLEIVHQQCQRMNGIVENVLGLARREPAKPEHVELVSFAKRFVDDYLISHPIEHDMLRAAGPNGALPALIDPRQLHQVLTVLVSNALNYGRMPGEPAQVSVHVQLDGSMPTIEVRDRGPGIPDAVASRLFRPFFTTSPHGTGLGLYIARELCRANQASLDYVPLPAGGGCFRIRLHALGSAPVRDRIAAT</sequence>
<keyword evidence="4" id="KW-0472">Membrane</keyword>
<dbReference type="Pfam" id="PF25323">
    <property type="entry name" value="6TM_PilS"/>
    <property type="match status" value="1"/>
</dbReference>
<evidence type="ECO:0000256" key="4">
    <source>
        <dbReference type="SAM" id="Phobius"/>
    </source>
</evidence>
<keyword evidence="6" id="KW-0418">Kinase</keyword>
<comment type="catalytic activity">
    <reaction evidence="1">
        <text>ATP + protein L-histidine = ADP + protein N-phospho-L-histidine.</text>
        <dbReference type="EC" id="2.7.13.3"/>
    </reaction>
</comment>
<feature type="domain" description="Histidine kinase" evidence="5">
    <location>
        <begin position="362"/>
        <end position="572"/>
    </location>
</feature>
<dbReference type="InterPro" id="IPR005467">
    <property type="entry name" value="His_kinase_dom"/>
</dbReference>
<feature type="transmembrane region" description="Helical" evidence="4">
    <location>
        <begin position="170"/>
        <end position="189"/>
    </location>
</feature>
<dbReference type="SMART" id="SM00387">
    <property type="entry name" value="HATPase_c"/>
    <property type="match status" value="1"/>
</dbReference>
<dbReference type="InterPro" id="IPR004358">
    <property type="entry name" value="Sig_transdc_His_kin-like_C"/>
</dbReference>
<evidence type="ECO:0000256" key="1">
    <source>
        <dbReference type="ARBA" id="ARBA00000085"/>
    </source>
</evidence>